<dbReference type="PANTHER" id="PTHR47961">
    <property type="entry name" value="DNA POLYMERASE THETA, PUTATIVE (AFU_ORTHOLOGUE AFUA_1G05260)-RELATED"/>
    <property type="match status" value="1"/>
</dbReference>
<dbReference type="Proteomes" id="UP000030744">
    <property type="component" value="Unassembled WGS sequence"/>
</dbReference>
<keyword evidence="3" id="KW-0347">Helicase</keyword>
<dbReference type="GeneID" id="60404818"/>
<dbReference type="InterPro" id="IPR027417">
    <property type="entry name" value="P-loop_NTPase"/>
</dbReference>
<dbReference type="InterPro" id="IPR050474">
    <property type="entry name" value="Hel308_SKI2-like"/>
</dbReference>
<dbReference type="AlphaFoldDB" id="U6KFW1"/>
<dbReference type="GO" id="GO:0016787">
    <property type="term" value="F:hydrolase activity"/>
    <property type="evidence" value="ECO:0007669"/>
    <property type="project" value="UniProtKB-KW"/>
</dbReference>
<dbReference type="OrthoDB" id="344095at2759"/>
<organism evidence="5 6">
    <name type="scientific">Eimeria mitis</name>
    <dbReference type="NCBI Taxonomy" id="44415"/>
    <lineage>
        <taxon>Eukaryota</taxon>
        <taxon>Sar</taxon>
        <taxon>Alveolata</taxon>
        <taxon>Apicomplexa</taxon>
        <taxon>Conoidasida</taxon>
        <taxon>Coccidia</taxon>
        <taxon>Eucoccidiorida</taxon>
        <taxon>Eimeriorina</taxon>
        <taxon>Eimeriidae</taxon>
        <taxon>Eimeria</taxon>
    </lineage>
</organism>
<dbReference type="EMBL" id="HG737328">
    <property type="protein sequence ID" value="CDJ36915.1"/>
    <property type="molecule type" value="Genomic_DNA"/>
</dbReference>
<reference evidence="5" key="1">
    <citation type="submission" date="2013-10" db="EMBL/GenBank/DDBJ databases">
        <title>Genomic analysis of the causative agents of coccidiosis in chickens.</title>
        <authorList>
            <person name="Reid A.J."/>
            <person name="Blake D."/>
            <person name="Billington K."/>
            <person name="Browne H."/>
            <person name="Dunn M."/>
            <person name="Hung S."/>
            <person name="Kawahara F."/>
            <person name="Miranda-Saavedra D."/>
            <person name="Mourier T."/>
            <person name="Nagra H."/>
            <person name="Otto T.D."/>
            <person name="Rawlings N."/>
            <person name="Sanchez A."/>
            <person name="Sanders M."/>
            <person name="Subramaniam C."/>
            <person name="Tay Y."/>
            <person name="Dear P."/>
            <person name="Doerig C."/>
            <person name="Gruber A."/>
            <person name="Parkinson J."/>
            <person name="Shirley M."/>
            <person name="Wan K.L."/>
            <person name="Berriman M."/>
            <person name="Tomley F."/>
            <person name="Pain A."/>
        </authorList>
    </citation>
    <scope>NUCLEOTIDE SEQUENCE [LARGE SCALE GENOMIC DNA]</scope>
    <source>
        <strain evidence="5">Houghton</strain>
    </source>
</reference>
<evidence type="ECO:0000256" key="2">
    <source>
        <dbReference type="ARBA" id="ARBA00022801"/>
    </source>
</evidence>
<dbReference type="Gene3D" id="3.40.50.300">
    <property type="entry name" value="P-loop containing nucleotide triphosphate hydrolases"/>
    <property type="match status" value="1"/>
</dbReference>
<dbReference type="GO" id="GO:0005634">
    <property type="term" value="C:nucleus"/>
    <property type="evidence" value="ECO:0007669"/>
    <property type="project" value="TreeGrafter"/>
</dbReference>
<reference evidence="5" key="2">
    <citation type="submission" date="2013-10" db="EMBL/GenBank/DDBJ databases">
        <authorList>
            <person name="Aslett M."/>
        </authorList>
    </citation>
    <scope>NUCLEOTIDE SEQUENCE [LARGE SCALE GENOMIC DNA]</scope>
    <source>
        <strain evidence="5">Houghton</strain>
    </source>
</reference>
<evidence type="ECO:0000256" key="3">
    <source>
        <dbReference type="ARBA" id="ARBA00022806"/>
    </source>
</evidence>
<name>U6KFW1_9EIME</name>
<gene>
    <name evidence="5" type="ORF">EMH_0098520</name>
</gene>
<dbReference type="PANTHER" id="PTHR47961:SF4">
    <property type="entry name" value="ACTIVATING SIGNAL COINTEGRATOR 1 COMPLEX SUBUNIT 3"/>
    <property type="match status" value="1"/>
</dbReference>
<keyword evidence="1" id="KW-0547">Nucleotide-binding</keyword>
<evidence type="ECO:0000313" key="5">
    <source>
        <dbReference type="EMBL" id="CDJ36915.1"/>
    </source>
</evidence>
<keyword evidence="4" id="KW-0067">ATP-binding</keyword>
<dbReference type="SUPFAM" id="SSF52540">
    <property type="entry name" value="P-loop containing nucleoside triphosphate hydrolases"/>
    <property type="match status" value="1"/>
</dbReference>
<evidence type="ECO:0000256" key="1">
    <source>
        <dbReference type="ARBA" id="ARBA00022741"/>
    </source>
</evidence>
<dbReference type="GO" id="GO:0004386">
    <property type="term" value="F:helicase activity"/>
    <property type="evidence" value="ECO:0007669"/>
    <property type="project" value="UniProtKB-KW"/>
</dbReference>
<accession>U6KFW1</accession>
<sequence>MLLETLSYGVGLYHSGLSAAERLLVQQLHSSGAIQVVVVAEESAWGLQMSSHLVVVVDTKRFTENGYEDYPIADVLQMLGRATRPGIDKHGPRQC</sequence>
<dbReference type="RefSeq" id="XP_037879203.1">
    <property type="nucleotide sequence ID" value="XM_038022019.1"/>
</dbReference>
<evidence type="ECO:0000313" key="6">
    <source>
        <dbReference type="Proteomes" id="UP000030744"/>
    </source>
</evidence>
<evidence type="ECO:0000256" key="4">
    <source>
        <dbReference type="ARBA" id="ARBA00022840"/>
    </source>
</evidence>
<dbReference type="VEuPathDB" id="ToxoDB:EMH_0098520"/>
<keyword evidence="6" id="KW-1185">Reference proteome</keyword>
<keyword evidence="2" id="KW-0378">Hydrolase</keyword>
<proteinExistence type="predicted"/>
<dbReference type="GO" id="GO:0005524">
    <property type="term" value="F:ATP binding"/>
    <property type="evidence" value="ECO:0007669"/>
    <property type="project" value="UniProtKB-KW"/>
</dbReference>
<protein>
    <submittedName>
        <fullName evidence="5">Uncharacterized protein</fullName>
    </submittedName>
</protein>